<dbReference type="CDD" id="cd16917">
    <property type="entry name" value="HATPase_UhpB-NarQ-NarX-like"/>
    <property type="match status" value="1"/>
</dbReference>
<feature type="coiled-coil region" evidence="6">
    <location>
        <begin position="212"/>
        <end position="262"/>
    </location>
</feature>
<dbReference type="InterPro" id="IPR036890">
    <property type="entry name" value="HATPase_C_sf"/>
</dbReference>
<dbReference type="GO" id="GO:0000155">
    <property type="term" value="F:phosphorelay sensor kinase activity"/>
    <property type="evidence" value="ECO:0007669"/>
    <property type="project" value="InterPro"/>
</dbReference>
<accession>A0A0M0KF59</accession>
<feature type="domain" description="DesK/YvfT N-terminal" evidence="9">
    <location>
        <begin position="1"/>
        <end position="144"/>
    </location>
</feature>
<keyword evidence="7" id="KW-0812">Transmembrane</keyword>
<evidence type="ECO:0000256" key="2">
    <source>
        <dbReference type="ARBA" id="ARBA00012438"/>
    </source>
</evidence>
<feature type="transmembrane region" description="Helical" evidence="7">
    <location>
        <begin position="64"/>
        <end position="82"/>
    </location>
</feature>
<feature type="transmembrane region" description="Helical" evidence="7">
    <location>
        <begin position="12"/>
        <end position="29"/>
    </location>
</feature>
<dbReference type="Proteomes" id="UP000037558">
    <property type="component" value="Unassembled WGS sequence"/>
</dbReference>
<feature type="transmembrane region" description="Helical" evidence="7">
    <location>
        <begin position="35"/>
        <end position="52"/>
    </location>
</feature>
<feature type="coiled-coil region" evidence="6">
    <location>
        <begin position="156"/>
        <end position="183"/>
    </location>
</feature>
<reference evidence="11" key="1">
    <citation type="submission" date="2015-08" db="EMBL/GenBank/DDBJ databases">
        <title>Fjat-14210 dsm16467.</title>
        <authorList>
            <person name="Liu B."/>
            <person name="Wang J."/>
            <person name="Zhu Y."/>
            <person name="Liu G."/>
            <person name="Chen Q."/>
            <person name="Chen Z."/>
            <person name="Lan J."/>
            <person name="Che J."/>
            <person name="Ge C."/>
            <person name="Shi H."/>
            <person name="Pan Z."/>
            <person name="Liu X."/>
        </authorList>
    </citation>
    <scope>NUCLEOTIDE SEQUENCE [LARGE SCALE GENOMIC DNA]</scope>
    <source>
        <strain evidence="11">DSM 16467</strain>
    </source>
</reference>
<evidence type="ECO:0000259" key="9">
    <source>
        <dbReference type="Pfam" id="PF23540"/>
    </source>
</evidence>
<dbReference type="InterPro" id="IPR056374">
    <property type="entry name" value="DesK/YvfT_N"/>
</dbReference>
<feature type="transmembrane region" description="Helical" evidence="7">
    <location>
        <begin position="109"/>
        <end position="126"/>
    </location>
</feature>
<feature type="transmembrane region" description="Helical" evidence="7">
    <location>
        <begin position="133"/>
        <end position="150"/>
    </location>
</feature>
<dbReference type="Pfam" id="PF23540">
    <property type="entry name" value="DesK_N"/>
    <property type="match status" value="1"/>
</dbReference>
<keyword evidence="4 10" id="KW-0418">Kinase</keyword>
<dbReference type="GO" id="GO:0016020">
    <property type="term" value="C:membrane"/>
    <property type="evidence" value="ECO:0007669"/>
    <property type="project" value="InterPro"/>
</dbReference>
<keyword evidence="11" id="KW-1185">Reference proteome</keyword>
<dbReference type="Gene3D" id="1.20.5.1930">
    <property type="match status" value="1"/>
</dbReference>
<dbReference type="AlphaFoldDB" id="A0A0M0KF59"/>
<dbReference type="SUPFAM" id="SSF55874">
    <property type="entry name" value="ATPase domain of HSP90 chaperone/DNA topoisomerase II/histidine kinase"/>
    <property type="match status" value="1"/>
</dbReference>
<dbReference type="OrthoDB" id="9797605at2"/>
<proteinExistence type="predicted"/>
<dbReference type="InterPro" id="IPR011712">
    <property type="entry name" value="Sig_transdc_His_kin_sub3_dim/P"/>
</dbReference>
<dbReference type="STRING" id="284581.AMD01_22415"/>
<gene>
    <name evidence="10" type="ORF">AMD01_22415</name>
</gene>
<keyword evidence="7" id="KW-1133">Transmembrane helix</keyword>
<dbReference type="PANTHER" id="PTHR24421:SF63">
    <property type="entry name" value="SENSOR HISTIDINE KINASE DESK"/>
    <property type="match status" value="1"/>
</dbReference>
<comment type="catalytic activity">
    <reaction evidence="1">
        <text>ATP + protein L-histidine = ADP + protein N-phospho-L-histidine.</text>
        <dbReference type="EC" id="2.7.13.3"/>
    </reaction>
</comment>
<dbReference type="Pfam" id="PF07730">
    <property type="entry name" value="HisKA_3"/>
    <property type="match status" value="1"/>
</dbReference>
<evidence type="ECO:0000256" key="6">
    <source>
        <dbReference type="SAM" id="Coils"/>
    </source>
</evidence>
<keyword evidence="3" id="KW-0808">Transferase</keyword>
<keyword evidence="7" id="KW-0472">Membrane</keyword>
<evidence type="ECO:0000313" key="11">
    <source>
        <dbReference type="Proteomes" id="UP000037558"/>
    </source>
</evidence>
<dbReference type="GO" id="GO:0046983">
    <property type="term" value="F:protein dimerization activity"/>
    <property type="evidence" value="ECO:0007669"/>
    <property type="project" value="InterPro"/>
</dbReference>
<comment type="caution">
    <text evidence="10">The sequence shown here is derived from an EMBL/GenBank/DDBJ whole genome shotgun (WGS) entry which is preliminary data.</text>
</comment>
<evidence type="ECO:0000256" key="1">
    <source>
        <dbReference type="ARBA" id="ARBA00000085"/>
    </source>
</evidence>
<keyword evidence="6" id="KW-0175">Coiled coil</keyword>
<evidence type="ECO:0000256" key="3">
    <source>
        <dbReference type="ARBA" id="ARBA00022679"/>
    </source>
</evidence>
<dbReference type="PATRIC" id="fig|284581.3.peg.3336"/>
<dbReference type="Gene3D" id="3.30.565.10">
    <property type="entry name" value="Histidine kinase-like ATPase, C-terminal domain"/>
    <property type="match status" value="1"/>
</dbReference>
<sequence>MRRRFELFPKRYGFFPYIFLAYLLLPILSLTTQHGWKQVIGYTLVALFLVTYRQLYFAPKGRAFASWLGIQMGIIFILSVAYDPNSIFLGFFPANFVGWYDEKTNFKRGLFFLVLTVTVPLLYYVLKHHSFPFFYTLPFLLVMFFFPLGIRSMNRRMALEQELDQAKEQIEALIKKEERVRIARDLHDTLGHTLSLITLKSQLVSRLISVDADKAKLEVKEIEETSRTALNQVRELVTTMRAVKVEEELAEVERMLSAANISYHYEGTEITASPLLQNIMSMCLKEAVTNVVKHSRATNCWITVVQMPSVLQMKVKDDGEGVSSSFGNGLKGMNERLSFVGGEMMLSAEKETVLTVTIPLVERSQQEGERR</sequence>
<dbReference type="EMBL" id="LILC01000037">
    <property type="protein sequence ID" value="KOO37232.1"/>
    <property type="molecule type" value="Genomic_DNA"/>
</dbReference>
<organism evidence="10 11">
    <name type="scientific">Priestia koreensis</name>
    <dbReference type="NCBI Taxonomy" id="284581"/>
    <lineage>
        <taxon>Bacteria</taxon>
        <taxon>Bacillati</taxon>
        <taxon>Bacillota</taxon>
        <taxon>Bacilli</taxon>
        <taxon>Bacillales</taxon>
        <taxon>Bacillaceae</taxon>
        <taxon>Priestia</taxon>
    </lineage>
</organism>
<dbReference type="RefSeq" id="WP_053403666.1">
    <property type="nucleotide sequence ID" value="NZ_JBNNNH010000005.1"/>
</dbReference>
<dbReference type="InterPro" id="IPR050482">
    <property type="entry name" value="Sensor_HK_TwoCompSys"/>
</dbReference>
<evidence type="ECO:0000256" key="5">
    <source>
        <dbReference type="ARBA" id="ARBA00023012"/>
    </source>
</evidence>
<dbReference type="PANTHER" id="PTHR24421">
    <property type="entry name" value="NITRATE/NITRITE SENSOR PROTEIN NARX-RELATED"/>
    <property type="match status" value="1"/>
</dbReference>
<feature type="domain" description="Signal transduction histidine kinase subgroup 3 dimerisation and phosphoacceptor" evidence="8">
    <location>
        <begin position="178"/>
        <end position="242"/>
    </location>
</feature>
<keyword evidence="5" id="KW-0902">Two-component regulatory system</keyword>
<dbReference type="EC" id="2.7.13.3" evidence="2"/>
<evidence type="ECO:0000256" key="4">
    <source>
        <dbReference type="ARBA" id="ARBA00022777"/>
    </source>
</evidence>
<evidence type="ECO:0000259" key="8">
    <source>
        <dbReference type="Pfam" id="PF07730"/>
    </source>
</evidence>
<evidence type="ECO:0000313" key="10">
    <source>
        <dbReference type="EMBL" id="KOO37232.1"/>
    </source>
</evidence>
<name>A0A0M0KF59_9BACI</name>
<evidence type="ECO:0000256" key="7">
    <source>
        <dbReference type="SAM" id="Phobius"/>
    </source>
</evidence>
<protein>
    <recommendedName>
        <fullName evidence="2">histidine kinase</fullName>
        <ecNumber evidence="2">2.7.13.3</ecNumber>
    </recommendedName>
</protein>